<evidence type="ECO:0000256" key="7">
    <source>
        <dbReference type="ARBA" id="ARBA00023034"/>
    </source>
</evidence>
<dbReference type="EMBL" id="BLLK01000029">
    <property type="protein sequence ID" value="GFH48767.1"/>
    <property type="molecule type" value="Genomic_DNA"/>
</dbReference>
<feature type="region of interest" description="Disordered" evidence="9">
    <location>
        <begin position="1"/>
        <end position="28"/>
    </location>
</feature>
<feature type="transmembrane region" description="Helical" evidence="10">
    <location>
        <begin position="115"/>
        <end position="132"/>
    </location>
</feature>
<dbReference type="Pfam" id="PF09801">
    <property type="entry name" value="SYS1"/>
    <property type="match status" value="1"/>
</dbReference>
<evidence type="ECO:0000256" key="3">
    <source>
        <dbReference type="ARBA" id="ARBA00022448"/>
    </source>
</evidence>
<dbReference type="GO" id="GO:0000139">
    <property type="term" value="C:Golgi membrane"/>
    <property type="evidence" value="ECO:0007669"/>
    <property type="project" value="UniProtKB-SubCell"/>
</dbReference>
<dbReference type="PANTHER" id="PTHR12952">
    <property type="entry name" value="SYS1"/>
    <property type="match status" value="1"/>
</dbReference>
<dbReference type="GO" id="GO:0005802">
    <property type="term" value="C:trans-Golgi network"/>
    <property type="evidence" value="ECO:0007669"/>
    <property type="project" value="TreeGrafter"/>
</dbReference>
<dbReference type="AlphaFoldDB" id="A0AAD3H321"/>
<evidence type="ECO:0000256" key="5">
    <source>
        <dbReference type="ARBA" id="ARBA00022927"/>
    </source>
</evidence>
<protein>
    <recommendedName>
        <fullName evidence="13">Protein SYS1 homolog</fullName>
    </recommendedName>
</protein>
<keyword evidence="5" id="KW-0653">Protein transport</keyword>
<comment type="caution">
    <text evidence="11">The sequence shown here is derived from an EMBL/GenBank/DDBJ whole genome shotgun (WGS) entry which is preliminary data.</text>
</comment>
<evidence type="ECO:0000256" key="1">
    <source>
        <dbReference type="ARBA" id="ARBA00004653"/>
    </source>
</evidence>
<sequence length="173" mass="19810">MAILRKNRVASPQQAQNSTKRFASTNSKSSNKFNPRLIFSQIVALQSIHYLILSFMFQINSFIYGTTITVDRIFTAKHLDLWTKEGRIDAATIIISTVFGSLLLAIIVEKSKKCLDFSVTLFFVHFLICTFYEGKSVLRSLDFWIVHVLGMIIMVLLGEYFCSRKELMDIPLL</sequence>
<evidence type="ECO:0000256" key="10">
    <source>
        <dbReference type="SAM" id="Phobius"/>
    </source>
</evidence>
<evidence type="ECO:0000256" key="2">
    <source>
        <dbReference type="ARBA" id="ARBA00008160"/>
    </source>
</evidence>
<evidence type="ECO:0000313" key="11">
    <source>
        <dbReference type="EMBL" id="GFH48767.1"/>
    </source>
</evidence>
<evidence type="ECO:0000256" key="6">
    <source>
        <dbReference type="ARBA" id="ARBA00022989"/>
    </source>
</evidence>
<dbReference type="GO" id="GO:0034067">
    <property type="term" value="P:protein localization to Golgi apparatus"/>
    <property type="evidence" value="ECO:0007669"/>
    <property type="project" value="TreeGrafter"/>
</dbReference>
<evidence type="ECO:0000256" key="8">
    <source>
        <dbReference type="ARBA" id="ARBA00023136"/>
    </source>
</evidence>
<comment type="subcellular location">
    <subcellularLocation>
        <location evidence="1">Golgi apparatus membrane</location>
        <topology evidence="1">Multi-pass membrane protein</topology>
    </subcellularLocation>
</comment>
<dbReference type="GO" id="GO:0043001">
    <property type="term" value="P:Golgi to plasma membrane protein transport"/>
    <property type="evidence" value="ECO:0007669"/>
    <property type="project" value="TreeGrafter"/>
</dbReference>
<keyword evidence="6 10" id="KW-1133">Transmembrane helix</keyword>
<dbReference type="GO" id="GO:0005829">
    <property type="term" value="C:cytosol"/>
    <property type="evidence" value="ECO:0007669"/>
    <property type="project" value="GOC"/>
</dbReference>
<dbReference type="PANTHER" id="PTHR12952:SF0">
    <property type="entry name" value="PROTEIN SYS1 HOMOLOG"/>
    <property type="match status" value="1"/>
</dbReference>
<comment type="similarity">
    <text evidence="2">Belongs to the SYS1 family.</text>
</comment>
<dbReference type="GO" id="GO:0006895">
    <property type="term" value="P:Golgi to endosome transport"/>
    <property type="evidence" value="ECO:0007669"/>
    <property type="project" value="TreeGrafter"/>
</dbReference>
<evidence type="ECO:0000256" key="9">
    <source>
        <dbReference type="SAM" id="MobiDB-lite"/>
    </source>
</evidence>
<evidence type="ECO:0000256" key="4">
    <source>
        <dbReference type="ARBA" id="ARBA00022692"/>
    </source>
</evidence>
<keyword evidence="4 10" id="KW-0812">Transmembrane</keyword>
<name>A0AAD3H321_9STRA</name>
<keyword evidence="8 10" id="KW-0472">Membrane</keyword>
<reference evidence="11 12" key="1">
    <citation type="journal article" date="2021" name="Sci. Rep.">
        <title>The genome of the diatom Chaetoceros tenuissimus carries an ancient integrated fragment of an extant virus.</title>
        <authorList>
            <person name="Hongo Y."/>
            <person name="Kimura K."/>
            <person name="Takaki Y."/>
            <person name="Yoshida Y."/>
            <person name="Baba S."/>
            <person name="Kobayashi G."/>
            <person name="Nagasaki K."/>
            <person name="Hano T."/>
            <person name="Tomaru Y."/>
        </authorList>
    </citation>
    <scope>NUCLEOTIDE SEQUENCE [LARGE SCALE GENOMIC DNA]</scope>
    <source>
        <strain evidence="11 12">NIES-3715</strain>
    </source>
</reference>
<organism evidence="11 12">
    <name type="scientific">Chaetoceros tenuissimus</name>
    <dbReference type="NCBI Taxonomy" id="426638"/>
    <lineage>
        <taxon>Eukaryota</taxon>
        <taxon>Sar</taxon>
        <taxon>Stramenopiles</taxon>
        <taxon>Ochrophyta</taxon>
        <taxon>Bacillariophyta</taxon>
        <taxon>Coscinodiscophyceae</taxon>
        <taxon>Chaetocerotophycidae</taxon>
        <taxon>Chaetocerotales</taxon>
        <taxon>Chaetocerotaceae</taxon>
        <taxon>Chaetoceros</taxon>
    </lineage>
</organism>
<dbReference type="InterPro" id="IPR019185">
    <property type="entry name" value="Integral_membrane_SYS1-rel"/>
</dbReference>
<feature type="compositionally biased region" description="Polar residues" evidence="9">
    <location>
        <begin position="10"/>
        <end position="28"/>
    </location>
</feature>
<evidence type="ECO:0000313" key="12">
    <source>
        <dbReference type="Proteomes" id="UP001054902"/>
    </source>
</evidence>
<keyword evidence="3" id="KW-0813">Transport</keyword>
<feature type="transmembrane region" description="Helical" evidence="10">
    <location>
        <begin position="90"/>
        <end position="108"/>
    </location>
</feature>
<feature type="transmembrane region" description="Helical" evidence="10">
    <location>
        <begin position="144"/>
        <end position="162"/>
    </location>
</feature>
<gene>
    <name evidence="11" type="ORF">CTEN210_05243</name>
</gene>
<accession>A0AAD3H321</accession>
<keyword evidence="7" id="KW-0333">Golgi apparatus</keyword>
<proteinExistence type="inferred from homology"/>
<dbReference type="Proteomes" id="UP001054902">
    <property type="component" value="Unassembled WGS sequence"/>
</dbReference>
<evidence type="ECO:0008006" key="13">
    <source>
        <dbReference type="Google" id="ProtNLM"/>
    </source>
</evidence>
<keyword evidence="12" id="KW-1185">Reference proteome</keyword>